<sequence length="120" mass="13480">MINRNAKNFFMVALGSTILAGCSTATHMRSQKTIIVHEDINRPLILAKASKGTYQKIGELDEYELYQPVEAERRNYLGNKHDYIAVENAGEEGSKVCLPDSMNFMHCSKIATTIIKNETK</sequence>
<keyword evidence="2" id="KW-1185">Reference proteome</keyword>
<proteinExistence type="predicted"/>
<dbReference type="PROSITE" id="PS51257">
    <property type="entry name" value="PROKAR_LIPOPROTEIN"/>
    <property type="match status" value="1"/>
</dbReference>
<dbReference type="Proteomes" id="UP001570417">
    <property type="component" value="Unassembled WGS sequence"/>
</dbReference>
<organism evidence="1 2">
    <name type="scientific">Vibrio gallaecicus</name>
    <dbReference type="NCBI Taxonomy" id="552386"/>
    <lineage>
        <taxon>Bacteria</taxon>
        <taxon>Pseudomonadati</taxon>
        <taxon>Pseudomonadota</taxon>
        <taxon>Gammaproteobacteria</taxon>
        <taxon>Vibrionales</taxon>
        <taxon>Vibrionaceae</taxon>
        <taxon>Vibrio</taxon>
    </lineage>
</organism>
<accession>A0ABV4NHJ7</accession>
<evidence type="ECO:0008006" key="3">
    <source>
        <dbReference type="Google" id="ProtNLM"/>
    </source>
</evidence>
<comment type="caution">
    <text evidence="1">The sequence shown here is derived from an EMBL/GenBank/DDBJ whole genome shotgun (WGS) entry which is preliminary data.</text>
</comment>
<protein>
    <recommendedName>
        <fullName evidence="3">Lipoprotein</fullName>
    </recommendedName>
</protein>
<name>A0ABV4NHJ7_9VIBR</name>
<evidence type="ECO:0000313" key="1">
    <source>
        <dbReference type="EMBL" id="MFA0570854.1"/>
    </source>
</evidence>
<evidence type="ECO:0000313" key="2">
    <source>
        <dbReference type="Proteomes" id="UP001570417"/>
    </source>
</evidence>
<gene>
    <name evidence="1" type="ORF">AB4566_21630</name>
</gene>
<dbReference type="EMBL" id="JBFRUW010000149">
    <property type="protein sequence ID" value="MFA0570854.1"/>
    <property type="molecule type" value="Genomic_DNA"/>
</dbReference>
<dbReference type="RefSeq" id="WP_372268650.1">
    <property type="nucleotide sequence ID" value="NZ_JBFRUW010000149.1"/>
</dbReference>
<reference evidence="1 2" key="1">
    <citation type="journal article" date="2024" name="ISME J.">
        <title>Tailless and filamentous prophages are predominant in marine Vibrio.</title>
        <authorList>
            <person name="Steensen K."/>
            <person name="Seneca J."/>
            <person name="Bartlau N."/>
            <person name="Yu X.A."/>
            <person name="Hussain F.A."/>
            <person name="Polz M.F."/>
        </authorList>
    </citation>
    <scope>NUCLEOTIDE SEQUENCE [LARGE SCALE GENOMIC DNA]</scope>
    <source>
        <strain evidence="1 2">10N.222.51.A1</strain>
    </source>
</reference>